<name>A0A7S3CJR8_9SPIT</name>
<reference evidence="1" key="1">
    <citation type="submission" date="2021-01" db="EMBL/GenBank/DDBJ databases">
        <authorList>
            <person name="Corre E."/>
            <person name="Pelletier E."/>
            <person name="Niang G."/>
            <person name="Scheremetjew M."/>
            <person name="Finn R."/>
            <person name="Kale V."/>
            <person name="Holt S."/>
            <person name="Cochrane G."/>
            <person name="Meng A."/>
            <person name="Brown T."/>
            <person name="Cohen L."/>
        </authorList>
    </citation>
    <scope>NUCLEOTIDE SEQUENCE</scope>
    <source>
        <strain evidence="1">Ras09</strain>
    </source>
</reference>
<proteinExistence type="predicted"/>
<dbReference type="AlphaFoldDB" id="A0A7S3CJR8"/>
<gene>
    <name evidence="1" type="ORF">SRAS04492_LOCUS2054</name>
</gene>
<protein>
    <submittedName>
        <fullName evidence="1">Uncharacterized protein</fullName>
    </submittedName>
</protein>
<organism evidence="1">
    <name type="scientific">Strombidium rassoulzadegani</name>
    <dbReference type="NCBI Taxonomy" id="1082188"/>
    <lineage>
        <taxon>Eukaryota</taxon>
        <taxon>Sar</taxon>
        <taxon>Alveolata</taxon>
        <taxon>Ciliophora</taxon>
        <taxon>Intramacronucleata</taxon>
        <taxon>Spirotrichea</taxon>
        <taxon>Oligotrichia</taxon>
        <taxon>Strombidiidae</taxon>
        <taxon>Strombidium</taxon>
    </lineage>
</organism>
<dbReference type="EMBL" id="HBIA01003898">
    <property type="protein sequence ID" value="CAE0230267.1"/>
    <property type="molecule type" value="Transcribed_RNA"/>
</dbReference>
<sequence>MMRKKDKMQLGWHFLTDSSGTDRCKFVSYHFLYQYDNLKGCFRLLSDVDSYTVGEMVWDFIEEYNIYNITLKELQTVTMSIDPFTGQEIFTENPVVVPNLPKDVAPPMTFDVSRRGEFMGMPRIKDHLTFMYKELGIQKIEKLRKEQKEAYCNFIDNQMRFLWEGLVEQWIDYKAACLVKRKRIDRLAEQLNLGIEASEELLQNEVPVFTIFKETIDEPHVLRKFFDTKLETDYFYKQKSIQKASYHPNVKLIHNILDRDEQNLDHNDPEIAMRKGSIKWEDKSTKYLDLHKQVCFKTQVLQEDFRPLWSEQINSRKIIFTLDDKYVAYDIRGDNKLVFLEWKDMPDLHDTSFIVKRIKRFKEKNLKVIDGLKSKLVREKLYVFEHAGGAGAKEGGAAKKKNKNND</sequence>
<evidence type="ECO:0000313" key="1">
    <source>
        <dbReference type="EMBL" id="CAE0230267.1"/>
    </source>
</evidence>
<accession>A0A7S3CJR8</accession>